<feature type="compositionally biased region" description="Polar residues" evidence="1">
    <location>
        <begin position="81"/>
        <end position="92"/>
    </location>
</feature>
<feature type="region of interest" description="Disordered" evidence="1">
    <location>
        <begin position="67"/>
        <end position="92"/>
    </location>
</feature>
<evidence type="ECO:0000256" key="1">
    <source>
        <dbReference type="SAM" id="MobiDB-lite"/>
    </source>
</evidence>
<organism evidence="2 3">
    <name type="scientific">Xylanibacter ruminicola</name>
    <name type="common">Prevotella ruminicola</name>
    <dbReference type="NCBI Taxonomy" id="839"/>
    <lineage>
        <taxon>Bacteria</taxon>
        <taxon>Pseudomonadati</taxon>
        <taxon>Bacteroidota</taxon>
        <taxon>Bacteroidia</taxon>
        <taxon>Bacteroidales</taxon>
        <taxon>Prevotellaceae</taxon>
        <taxon>Xylanibacter</taxon>
    </lineage>
</organism>
<reference evidence="2 3" key="1">
    <citation type="submission" date="2016-10" db="EMBL/GenBank/DDBJ databases">
        <authorList>
            <person name="de Groot N.N."/>
        </authorList>
    </citation>
    <scope>NUCLEOTIDE SEQUENCE [LARGE SCALE GENOMIC DNA]</scope>
    <source>
        <strain evidence="2 3">D31d</strain>
    </source>
</reference>
<dbReference type="AlphaFoldDB" id="A0A1H4AFM1"/>
<evidence type="ECO:0000313" key="3">
    <source>
        <dbReference type="Proteomes" id="UP000182257"/>
    </source>
</evidence>
<sequence length="132" mass="15062">MVFFLITLSFSFSIPPIPSTFLHNHSTFFTTLPATSLSFSLAQRKELKETSTLPKFGFSFLSSLKETKQRKVRKRPELGGRNTNSSNHSMNSLRSNSISYFVAQIAYRNPRLNVDSKNLHSSKDLLVRNVFE</sequence>
<evidence type="ECO:0000313" key="2">
    <source>
        <dbReference type="EMBL" id="SEA34666.1"/>
    </source>
</evidence>
<proteinExistence type="predicted"/>
<protein>
    <submittedName>
        <fullName evidence="2">Uncharacterized protein</fullName>
    </submittedName>
</protein>
<name>A0A1H4AFM1_XYLRU</name>
<accession>A0A1H4AFM1</accession>
<dbReference type="Proteomes" id="UP000182257">
    <property type="component" value="Unassembled WGS sequence"/>
</dbReference>
<gene>
    <name evidence="2" type="ORF">SAMN05216462_1195</name>
</gene>
<dbReference type="EMBL" id="FNRF01000002">
    <property type="protein sequence ID" value="SEA34666.1"/>
    <property type="molecule type" value="Genomic_DNA"/>
</dbReference>